<dbReference type="EMBL" id="CABPRY010000004">
    <property type="protein sequence ID" value="VVE05598.1"/>
    <property type="molecule type" value="Genomic_DNA"/>
</dbReference>
<feature type="transmembrane region" description="Helical" evidence="1">
    <location>
        <begin position="52"/>
        <end position="72"/>
    </location>
</feature>
<proteinExistence type="predicted"/>
<organism evidence="2 3">
    <name type="scientific">Pandoraea cepalis</name>
    <dbReference type="NCBI Taxonomy" id="2508294"/>
    <lineage>
        <taxon>Bacteria</taxon>
        <taxon>Pseudomonadati</taxon>
        <taxon>Pseudomonadota</taxon>
        <taxon>Betaproteobacteria</taxon>
        <taxon>Burkholderiales</taxon>
        <taxon>Burkholderiaceae</taxon>
        <taxon>Pandoraea</taxon>
    </lineage>
</organism>
<keyword evidence="1" id="KW-0472">Membrane</keyword>
<sequence>MRRIDVTRHRMQDVAGGGSARHPAIALGASLTPRLAFNASTTRATRERPPRLVVGALGVLGVLGALLLMLAAGCAQLPPPDAPAARLPQTQGIPAMTDAQKQDLTRLNKRIYDEQEATIEHERAQRAIEAALRSNANNAYFYGGWGGPAWYGPGWYGPGWYGPGRYGGYGPRASVGVGIGF</sequence>
<gene>
    <name evidence="2" type="ORF">PCE31107_02375</name>
</gene>
<name>A0A5E4V045_9BURK</name>
<dbReference type="Proteomes" id="UP000396788">
    <property type="component" value="Unassembled WGS sequence"/>
</dbReference>
<reference evidence="2 3" key="1">
    <citation type="submission" date="2019-08" db="EMBL/GenBank/DDBJ databases">
        <authorList>
            <person name="Peeters C."/>
        </authorList>
    </citation>
    <scope>NUCLEOTIDE SEQUENCE [LARGE SCALE GENOMIC DNA]</scope>
    <source>
        <strain evidence="2 3">LMG 31107</strain>
    </source>
</reference>
<keyword evidence="1" id="KW-1133">Transmembrane helix</keyword>
<keyword evidence="1" id="KW-0812">Transmembrane</keyword>
<evidence type="ECO:0000313" key="3">
    <source>
        <dbReference type="Proteomes" id="UP000396788"/>
    </source>
</evidence>
<accession>A0A5E4V045</accession>
<evidence type="ECO:0000313" key="2">
    <source>
        <dbReference type="EMBL" id="VVE05598.1"/>
    </source>
</evidence>
<dbReference type="RefSeq" id="WP_150608604.1">
    <property type="nucleotide sequence ID" value="NZ_CABPRY010000004.1"/>
</dbReference>
<dbReference type="AlphaFoldDB" id="A0A5E4V045"/>
<evidence type="ECO:0000256" key="1">
    <source>
        <dbReference type="SAM" id="Phobius"/>
    </source>
</evidence>
<protein>
    <submittedName>
        <fullName evidence="2">Uncharacterized protein</fullName>
    </submittedName>
</protein>